<reference evidence="4" key="2">
    <citation type="submission" date="2020-06" db="EMBL/GenBank/DDBJ databases">
        <title>Whole Genome Sequence of Bradyrhizobium sp. Strain 323S2.</title>
        <authorList>
            <person name="Bromfield E.S.P."/>
        </authorList>
    </citation>
    <scope>NUCLEOTIDE SEQUENCE [LARGE SCALE GENOMIC DNA]</scope>
    <source>
        <strain evidence="4">323S2</strain>
    </source>
</reference>
<evidence type="ECO:0000259" key="2">
    <source>
        <dbReference type="PROSITE" id="PS51192"/>
    </source>
</evidence>
<evidence type="ECO:0000256" key="1">
    <source>
        <dbReference type="SAM" id="MobiDB-lite"/>
    </source>
</evidence>
<dbReference type="RefSeq" id="WP_166342962.1">
    <property type="nucleotide sequence ID" value="NZ_CP088280.1"/>
</dbReference>
<gene>
    <name evidence="5" type="ORF">G6321_00015470</name>
    <name evidence="4" type="ORF">G6321_02800</name>
</gene>
<dbReference type="InterPro" id="IPR014001">
    <property type="entry name" value="Helicase_ATP-bd"/>
</dbReference>
<dbReference type="GO" id="GO:0016787">
    <property type="term" value="F:hydrolase activity"/>
    <property type="evidence" value="ECO:0007669"/>
    <property type="project" value="InterPro"/>
</dbReference>
<dbReference type="Proteomes" id="UP000564836">
    <property type="component" value="Chromosome"/>
</dbReference>
<name>A0A7Z0Q5L9_9BRAD</name>
<dbReference type="Pfam" id="PF04851">
    <property type="entry name" value="ResIII"/>
    <property type="match status" value="1"/>
</dbReference>
<keyword evidence="4" id="KW-0547">Nucleotide-binding</keyword>
<dbReference type="Gene3D" id="3.40.50.300">
    <property type="entry name" value="P-loop containing nucleotide triphosphate hydrolases"/>
    <property type="match status" value="2"/>
</dbReference>
<feature type="domain" description="Helicase ATP-binding" evidence="2">
    <location>
        <begin position="19"/>
        <end position="160"/>
    </location>
</feature>
<organism evidence="4">
    <name type="scientific">Bradyrhizobium barranii subsp. barranii</name>
    <dbReference type="NCBI Taxonomy" id="2823807"/>
    <lineage>
        <taxon>Bacteria</taxon>
        <taxon>Pseudomonadati</taxon>
        <taxon>Pseudomonadota</taxon>
        <taxon>Alphaproteobacteria</taxon>
        <taxon>Hyphomicrobiales</taxon>
        <taxon>Nitrobacteraceae</taxon>
        <taxon>Bradyrhizobium</taxon>
        <taxon>Bradyrhizobium barranii</taxon>
    </lineage>
</organism>
<dbReference type="PROSITE" id="PS51194">
    <property type="entry name" value="HELICASE_CTER"/>
    <property type="match status" value="1"/>
</dbReference>
<accession>A0A7Z0Q5L9</accession>
<keyword evidence="4" id="KW-0378">Hydrolase</keyword>
<evidence type="ECO:0000259" key="3">
    <source>
        <dbReference type="PROSITE" id="PS51194"/>
    </source>
</evidence>
<dbReference type="GO" id="GO:0005524">
    <property type="term" value="F:ATP binding"/>
    <property type="evidence" value="ECO:0007669"/>
    <property type="project" value="InterPro"/>
</dbReference>
<dbReference type="InterPro" id="IPR050742">
    <property type="entry name" value="Helicase_Restrict-Modif_Enz"/>
</dbReference>
<protein>
    <submittedName>
        <fullName evidence="4">DEAD/DEAH box helicase</fullName>
    </submittedName>
</protein>
<evidence type="ECO:0000313" key="5">
    <source>
        <dbReference type="EMBL" id="UGX96458.1"/>
    </source>
</evidence>
<dbReference type="Pfam" id="PF00271">
    <property type="entry name" value="Helicase_C"/>
    <property type="match status" value="1"/>
</dbReference>
<dbReference type="EMBL" id="CP088280">
    <property type="protein sequence ID" value="UGX96458.1"/>
    <property type="molecule type" value="Genomic_DNA"/>
</dbReference>
<dbReference type="InterPro" id="IPR006935">
    <property type="entry name" value="Helicase/UvrB_N"/>
</dbReference>
<evidence type="ECO:0000313" key="4">
    <source>
        <dbReference type="EMBL" id="NYY87390.1"/>
    </source>
</evidence>
<dbReference type="GO" id="GO:0004386">
    <property type="term" value="F:helicase activity"/>
    <property type="evidence" value="ECO:0007669"/>
    <property type="project" value="UniProtKB-KW"/>
</dbReference>
<keyword evidence="4" id="KW-0067">ATP-binding</keyword>
<proteinExistence type="predicted"/>
<dbReference type="AlphaFoldDB" id="A0A7Z0Q5L9"/>
<dbReference type="InterPro" id="IPR027417">
    <property type="entry name" value="P-loop_NTPase"/>
</dbReference>
<dbReference type="GO" id="GO:0005829">
    <property type="term" value="C:cytosol"/>
    <property type="evidence" value="ECO:0007669"/>
    <property type="project" value="TreeGrafter"/>
</dbReference>
<dbReference type="SMART" id="SM00487">
    <property type="entry name" value="DEXDc"/>
    <property type="match status" value="1"/>
</dbReference>
<dbReference type="PANTHER" id="PTHR47396">
    <property type="entry name" value="TYPE I RESTRICTION ENZYME ECOKI R PROTEIN"/>
    <property type="match status" value="1"/>
</dbReference>
<dbReference type="InterPro" id="IPR001650">
    <property type="entry name" value="Helicase_C-like"/>
</dbReference>
<dbReference type="EMBL" id="JACBFH010000001">
    <property type="protein sequence ID" value="NYY87390.1"/>
    <property type="molecule type" value="Genomic_DNA"/>
</dbReference>
<dbReference type="PROSITE" id="PS51192">
    <property type="entry name" value="HELICASE_ATP_BIND_1"/>
    <property type="match status" value="1"/>
</dbReference>
<evidence type="ECO:0000313" key="6">
    <source>
        <dbReference type="Proteomes" id="UP000564836"/>
    </source>
</evidence>
<feature type="region of interest" description="Disordered" evidence="1">
    <location>
        <begin position="621"/>
        <end position="649"/>
    </location>
</feature>
<dbReference type="GO" id="GO:0003677">
    <property type="term" value="F:DNA binding"/>
    <property type="evidence" value="ECO:0007669"/>
    <property type="project" value="InterPro"/>
</dbReference>
<reference evidence="5 6" key="1">
    <citation type="journal article" date="2017" name="Syst. Appl. Microbiol.">
        <title>Soybeans inoculated with root zone soils of Canadian native legumes harbour diverse and novel Bradyrhizobium spp. that possess agricultural potential.</title>
        <authorList>
            <person name="Bromfield E.S.P."/>
            <person name="Cloutier S."/>
            <person name="Tambong J.T."/>
            <person name="Tran Thi T.V."/>
        </authorList>
    </citation>
    <scope>NUCLEOTIDE SEQUENCE [LARGE SCALE GENOMIC DNA]</scope>
    <source>
        <strain evidence="5 6">323S2</strain>
    </source>
</reference>
<dbReference type="SMART" id="SM00490">
    <property type="entry name" value="HELICc"/>
    <property type="match status" value="1"/>
</dbReference>
<feature type="domain" description="Helicase C-terminal" evidence="3">
    <location>
        <begin position="239"/>
        <end position="396"/>
    </location>
</feature>
<sequence length="649" mass="72130">MAFKLRYYQRDSIDAVYDYWSEKPDGNPLIVIPTGGGKSPVLGTITEEMIGFEPQTRIVMAMHVSELIEQNYAELMGLWPFAPAGIFSAGLGRREAHAQIVFGGIQTMWRHAARIGHVDLLIIDEAHMLPPDAQTMYGKFIAALKLINPKMLILGLTATPYRTNSGMLTDGDDAMFDAIVYEISIRELIEKGFLCPLVSKATATAKTMIDLSKLRRSGGEFTDKSLKAVFDQGEVTKAAVDEIIGYAASNERPRRSWLLFCAGVDHAFSVRDAIRERGYSCETVHGGMEKGERNQILEDLKSGKLTSVTNFGVLTTGTNIKRLDLIALLRATDSTQLYVQMCGRGTRLLGDTYEESVRNGKEDCLVLDFGGNVRRHGPIDRVTIKKPGKGGGEAPVKECPTCHSLIFAGLSECPDCGHKFERDAEKNIKQTADVTPIMSTSKPDWVPVKRRTFYRHDKPGGTPSIRVEYLCGTVSHKEWICPEHQGYARVKFEKWWRQHGGKDDAPFTIQDTFSRAKELRETAEIMIKANGKHWEIVARKLGEVAPEGQSQSVVAPPPPNRDDMIARNFELNGKPQEAAAYRAQVAAKPKPWATNPPVANDNNRAVMPGHQKPVAQIRTTAPWNAQITPPLMQTRAPWDNTDLDDDIPF</sequence>
<keyword evidence="4" id="KW-0347">Helicase</keyword>
<reference evidence="5 6" key="3">
    <citation type="journal article" date="2022" name="Int. J. Syst. Evol. Microbiol.">
        <title>Strains of Bradyrhizobium barranii sp. nov. associated with legumes native to Canada are symbionts of soybeans and belong to different subspecies (subsp. barranii subsp. nov. and subsp. apii subsp. nov.) and symbiovars (sv. glycinearum and sv. septentrionale).</title>
        <authorList>
            <person name="Bromfield E.S.P."/>
            <person name="Cloutier S."/>
            <person name="Wasai-Hara S."/>
            <person name="Minamisawa K."/>
        </authorList>
    </citation>
    <scope>NUCLEOTIDE SEQUENCE [LARGE SCALE GENOMIC DNA]</scope>
    <source>
        <strain evidence="5 6">323S2</strain>
    </source>
</reference>
<dbReference type="SUPFAM" id="SSF52540">
    <property type="entry name" value="P-loop containing nucleoside triphosphate hydrolases"/>
    <property type="match status" value="1"/>
</dbReference>
<dbReference type="PANTHER" id="PTHR47396:SF1">
    <property type="entry name" value="ATP-DEPENDENT HELICASE IRC3-RELATED"/>
    <property type="match status" value="1"/>
</dbReference>